<dbReference type="InterPro" id="IPR012255">
    <property type="entry name" value="ETF_b"/>
</dbReference>
<evidence type="ECO:0000256" key="3">
    <source>
        <dbReference type="ARBA" id="ARBA00022448"/>
    </source>
</evidence>
<reference evidence="6" key="1">
    <citation type="journal article" date="2014" name="Int. J. Syst. Evol. Microbiol.">
        <title>Complete genome sequence of Corynebacterium casei LMG S-19264T (=DSM 44701T), isolated from a smear-ripened cheese.</title>
        <authorList>
            <consortium name="US DOE Joint Genome Institute (JGI-PGF)"/>
            <person name="Walter F."/>
            <person name="Albersmeier A."/>
            <person name="Kalinowski J."/>
            <person name="Ruckert C."/>
        </authorList>
    </citation>
    <scope>NUCLEOTIDE SEQUENCE</scope>
    <source>
        <strain evidence="6">CGMCC 1.15448</strain>
    </source>
</reference>
<evidence type="ECO:0000313" key="6">
    <source>
        <dbReference type="EMBL" id="GGA94265.1"/>
    </source>
</evidence>
<gene>
    <name evidence="6" type="primary">etfB</name>
    <name evidence="6" type="ORF">GCM10011511_16970</name>
</gene>
<reference evidence="6" key="2">
    <citation type="submission" date="2020-09" db="EMBL/GenBank/DDBJ databases">
        <authorList>
            <person name="Sun Q."/>
            <person name="Zhou Y."/>
        </authorList>
    </citation>
    <scope>NUCLEOTIDE SEQUENCE</scope>
    <source>
        <strain evidence="6">CGMCC 1.15448</strain>
    </source>
</reference>
<dbReference type="GO" id="GO:0005829">
    <property type="term" value="C:cytosol"/>
    <property type="evidence" value="ECO:0007669"/>
    <property type="project" value="TreeGrafter"/>
</dbReference>
<evidence type="ECO:0000256" key="4">
    <source>
        <dbReference type="ARBA" id="ARBA00022982"/>
    </source>
</evidence>
<dbReference type="GO" id="GO:0009055">
    <property type="term" value="F:electron transfer activity"/>
    <property type="evidence" value="ECO:0007669"/>
    <property type="project" value="InterPro"/>
</dbReference>
<dbReference type="CDD" id="cd01714">
    <property type="entry name" value="ETF_beta"/>
    <property type="match status" value="1"/>
</dbReference>
<dbReference type="InterPro" id="IPR014730">
    <property type="entry name" value="ETF_a/b_N"/>
</dbReference>
<evidence type="ECO:0000259" key="5">
    <source>
        <dbReference type="SMART" id="SM00893"/>
    </source>
</evidence>
<feature type="domain" description="Electron transfer flavoprotein alpha/beta-subunit N-terminal" evidence="5">
    <location>
        <begin position="23"/>
        <end position="204"/>
    </location>
</feature>
<dbReference type="PANTHER" id="PTHR21294">
    <property type="entry name" value="ELECTRON TRANSFER FLAVOPROTEIN BETA-SUBUNIT"/>
    <property type="match status" value="1"/>
</dbReference>
<dbReference type="Gene3D" id="3.40.50.620">
    <property type="entry name" value="HUPs"/>
    <property type="match status" value="1"/>
</dbReference>
<evidence type="ECO:0000313" key="7">
    <source>
        <dbReference type="Proteomes" id="UP000607559"/>
    </source>
</evidence>
<dbReference type="InterPro" id="IPR014729">
    <property type="entry name" value="Rossmann-like_a/b/a_fold"/>
</dbReference>
<dbReference type="EMBL" id="BMJC01000002">
    <property type="protein sequence ID" value="GGA94265.1"/>
    <property type="molecule type" value="Genomic_DNA"/>
</dbReference>
<evidence type="ECO:0000256" key="1">
    <source>
        <dbReference type="ARBA" id="ARBA00007557"/>
    </source>
</evidence>
<dbReference type="SUPFAM" id="SSF52402">
    <property type="entry name" value="Adenine nucleotide alpha hydrolases-like"/>
    <property type="match status" value="1"/>
</dbReference>
<keyword evidence="4" id="KW-0249">Electron transport</keyword>
<dbReference type="Pfam" id="PF01012">
    <property type="entry name" value="ETF"/>
    <property type="match status" value="1"/>
</dbReference>
<name>A0A8J2UBY5_9BACT</name>
<dbReference type="PIRSF" id="PIRSF000090">
    <property type="entry name" value="Beta-ETF"/>
    <property type="match status" value="1"/>
</dbReference>
<sequence>MKILVCISKTPDTTAKIAFTNNNTTFSGDGVQWIINPYDEWYSLVRAIELKEQDPSKVIHLITVGAADTEPIIRKALAIGGDEAIRVNLDTHDPYTIAVQIAEVAKAGGYDLIFTGKETIDYNGSSIGGMVAELLDLPYISLATKFDLNGTTATVIREIEGGEETDEVALPLVVSCQKGVAEQRIPNMKGIMSARTKPLKVVEPVATQPLTGIVSFELPPAKAGVKLVPADQPEELIRLLHEEARVF</sequence>
<proteinExistence type="inferred from homology"/>
<organism evidence="6 7">
    <name type="scientific">Puia dinghuensis</name>
    <dbReference type="NCBI Taxonomy" id="1792502"/>
    <lineage>
        <taxon>Bacteria</taxon>
        <taxon>Pseudomonadati</taxon>
        <taxon>Bacteroidota</taxon>
        <taxon>Chitinophagia</taxon>
        <taxon>Chitinophagales</taxon>
        <taxon>Chitinophagaceae</taxon>
        <taxon>Puia</taxon>
    </lineage>
</organism>
<accession>A0A8J2UBY5</accession>
<dbReference type="PANTHER" id="PTHR21294:SF8">
    <property type="entry name" value="ELECTRON TRANSFER FLAVOPROTEIN SUBUNIT BETA"/>
    <property type="match status" value="1"/>
</dbReference>
<dbReference type="InterPro" id="IPR033948">
    <property type="entry name" value="ETF_beta_N"/>
</dbReference>
<comment type="similarity">
    <text evidence="1">Belongs to the ETF beta-subunit/FixA family.</text>
</comment>
<dbReference type="AlphaFoldDB" id="A0A8J2UBY5"/>
<keyword evidence="7" id="KW-1185">Reference proteome</keyword>
<protein>
    <recommendedName>
        <fullName evidence="2">Electron transfer flavoprotein subunit beta</fullName>
    </recommendedName>
</protein>
<dbReference type="Proteomes" id="UP000607559">
    <property type="component" value="Unassembled WGS sequence"/>
</dbReference>
<dbReference type="SMART" id="SM00893">
    <property type="entry name" value="ETF"/>
    <property type="match status" value="1"/>
</dbReference>
<evidence type="ECO:0000256" key="2">
    <source>
        <dbReference type="ARBA" id="ARBA00016797"/>
    </source>
</evidence>
<dbReference type="RefSeq" id="WP_188930600.1">
    <property type="nucleotide sequence ID" value="NZ_BMJC01000002.1"/>
</dbReference>
<comment type="caution">
    <text evidence="6">The sequence shown here is derived from an EMBL/GenBank/DDBJ whole genome shotgun (WGS) entry which is preliminary data.</text>
</comment>
<keyword evidence="3" id="KW-0813">Transport</keyword>